<dbReference type="RefSeq" id="WP_058371023.1">
    <property type="nucleotide sequence ID" value="NZ_LNTB01000001.1"/>
</dbReference>
<dbReference type="InterPro" id="IPR010982">
    <property type="entry name" value="Lambda_DNA-bd_dom_sf"/>
</dbReference>
<gene>
    <name evidence="2" type="ORF">CF15_06265</name>
</gene>
<proteinExistence type="predicted"/>
<reference evidence="2 3" key="1">
    <citation type="submission" date="2015-11" db="EMBL/GenBank/DDBJ databases">
        <title>Genome sequence of Pyrodictium occultum PL-19, a marine hyperthermophilic archaeon isolated from Volcano, Italy.</title>
        <authorList>
            <person name="Utturkar S."/>
            <person name="Huber H."/>
            <person name="Leptihn S."/>
            <person name="Brown S."/>
            <person name="Stetter K.O."/>
            <person name="Podar M."/>
        </authorList>
    </citation>
    <scope>NUCLEOTIDE SEQUENCE [LARGE SCALE GENOMIC DNA]</scope>
    <source>
        <strain evidence="2 3">PL-19</strain>
    </source>
</reference>
<dbReference type="Pfam" id="PF01381">
    <property type="entry name" value="HTH_3"/>
    <property type="match status" value="1"/>
</dbReference>
<dbReference type="Proteomes" id="UP000053352">
    <property type="component" value="Unassembled WGS sequence"/>
</dbReference>
<dbReference type="CDD" id="cd00093">
    <property type="entry name" value="HTH_XRE"/>
    <property type="match status" value="1"/>
</dbReference>
<dbReference type="EMBL" id="LNTB01000001">
    <property type="protein sequence ID" value="KSW12341.1"/>
    <property type="molecule type" value="Genomic_DNA"/>
</dbReference>
<keyword evidence="3" id="KW-1185">Reference proteome</keyword>
<evidence type="ECO:0000259" key="1">
    <source>
        <dbReference type="PROSITE" id="PS50943"/>
    </source>
</evidence>
<comment type="caution">
    <text evidence="2">The sequence shown here is derived from an EMBL/GenBank/DDBJ whole genome shotgun (WGS) entry which is preliminary data.</text>
</comment>
<dbReference type="GO" id="GO:0003677">
    <property type="term" value="F:DNA binding"/>
    <property type="evidence" value="ECO:0007669"/>
    <property type="project" value="InterPro"/>
</dbReference>
<protein>
    <recommendedName>
        <fullName evidence="1">HTH cro/C1-type domain-containing protein</fullName>
    </recommendedName>
</protein>
<dbReference type="OrthoDB" id="379085at2157"/>
<accession>A0A0V8RWB6</accession>
<name>A0A0V8RWB6_PYROC</name>
<evidence type="ECO:0000313" key="2">
    <source>
        <dbReference type="EMBL" id="KSW12341.1"/>
    </source>
</evidence>
<dbReference type="AlphaFoldDB" id="A0A0V8RWB6"/>
<feature type="domain" description="HTH cro/C1-type" evidence="1">
    <location>
        <begin position="26"/>
        <end position="68"/>
    </location>
</feature>
<dbReference type="SUPFAM" id="SSF47413">
    <property type="entry name" value="lambda repressor-like DNA-binding domains"/>
    <property type="match status" value="1"/>
</dbReference>
<evidence type="ECO:0000313" key="3">
    <source>
        <dbReference type="Proteomes" id="UP000053352"/>
    </source>
</evidence>
<dbReference type="InterPro" id="IPR001387">
    <property type="entry name" value="Cro/C1-type_HTH"/>
</dbReference>
<dbReference type="PROSITE" id="PS50943">
    <property type="entry name" value="HTH_CROC1"/>
    <property type="match status" value="1"/>
</dbReference>
<sequence length="226" mass="25225">MRIDELARRTISISMLRFLHRFYTYRELSSKLSIPPSMISRYLRGHTLPSMKHAELIIKLFTGDTNVKRYLARIISSEAIDDIVGDMEVLEILAFMLTERVREAGQIFDRVLVVNDLSSVIGLRVSQKLAIPLMIGFIPPLAPPGATTCVTIGQYISSLTLCLNIEGVGRLRRLSVLFIQPLTLPARYMPYVRERLLDLFGQVYVASPICRGGEANSGALCGLIVG</sequence>
<organism evidence="2 3">
    <name type="scientific">Pyrodictium occultum</name>
    <dbReference type="NCBI Taxonomy" id="2309"/>
    <lineage>
        <taxon>Archaea</taxon>
        <taxon>Thermoproteota</taxon>
        <taxon>Thermoprotei</taxon>
        <taxon>Desulfurococcales</taxon>
        <taxon>Pyrodictiaceae</taxon>
        <taxon>Pyrodictium</taxon>
    </lineage>
</organism>
<dbReference type="STRING" id="2309.CF15_06265"/>